<dbReference type="RefSeq" id="WP_188892998.1">
    <property type="nucleotide sequence ID" value="NZ_BMHY01000023.1"/>
</dbReference>
<dbReference type="PANTHER" id="PTHR43649">
    <property type="entry name" value="ARABINOSE-BINDING PROTEIN-RELATED"/>
    <property type="match status" value="1"/>
</dbReference>
<evidence type="ECO:0008006" key="4">
    <source>
        <dbReference type="Google" id="ProtNLM"/>
    </source>
</evidence>
<dbReference type="AlphaFoldDB" id="A0A917MBR6"/>
<feature type="signal peptide" evidence="1">
    <location>
        <begin position="1"/>
        <end position="26"/>
    </location>
</feature>
<dbReference type="Pfam" id="PF01547">
    <property type="entry name" value="SBP_bac_1"/>
    <property type="match status" value="1"/>
</dbReference>
<proteinExistence type="predicted"/>
<feature type="chain" id="PRO_5039108255" description="ABC transporter substrate-binding protein" evidence="1">
    <location>
        <begin position="27"/>
        <end position="515"/>
    </location>
</feature>
<evidence type="ECO:0000313" key="3">
    <source>
        <dbReference type="Proteomes" id="UP000600247"/>
    </source>
</evidence>
<sequence length="515" mass="57320">MNKGKAVRKWGSIIMALTMVIALLSACSGSGGNSEADKRVLRIGVLYGSGDNDQYFRQQYTDMYEMTHKNIEFEIVNAIDWNDQRYETPNPDGTNNQPDPYEKMKEMLTGKNPVDVVVIDYSMLRRLTQDNLLKQLDPLIQKAKFDLSDYVPTVIDGIKAAGDDNLYALTPTFSSSALYYNKKIFADAGVEPPTDNMTWDDVIAKARLVANGNGVDRKYGLSISRWGGDGFYDAQNFGAALQLKMWDDKGEKMLVNSSDWEMVWTTIAGLYKEKLSPTQEDMQKINEKLMSGDDRGGYNPVSGDMFLGGKVAMTVGDYGYINEINNTMNNASKIKGFETFEWDVVTPPTHATKPGIGGNIYYSQLMGINQNAQNPDDAWKFIEFTNSKEWAELKARSTSELVSRKEFIKPKNGASYNINAFTTLKPVPPTSTDAEALWRTKPNLWEAQQPGYDLFQQVIKGDKTVKEALQEWETKGNAILEKMKNNPNGGVTDGGGTIDVKPLNEEEALKAASGG</sequence>
<name>A0A917MBR6_9BACL</name>
<keyword evidence="3" id="KW-1185">Reference proteome</keyword>
<dbReference type="SUPFAM" id="SSF53850">
    <property type="entry name" value="Periplasmic binding protein-like II"/>
    <property type="match status" value="1"/>
</dbReference>
<keyword evidence="1" id="KW-0732">Signal</keyword>
<organism evidence="2 3">
    <name type="scientific">Paenibacillus radicis</name>
    <name type="common">ex Gao et al. 2016</name>
    <dbReference type="NCBI Taxonomy" id="1737354"/>
    <lineage>
        <taxon>Bacteria</taxon>
        <taxon>Bacillati</taxon>
        <taxon>Bacillota</taxon>
        <taxon>Bacilli</taxon>
        <taxon>Bacillales</taxon>
        <taxon>Paenibacillaceae</taxon>
        <taxon>Paenibacillus</taxon>
    </lineage>
</organism>
<dbReference type="EMBL" id="BMHY01000023">
    <property type="protein sequence ID" value="GGG90063.1"/>
    <property type="molecule type" value="Genomic_DNA"/>
</dbReference>
<protein>
    <recommendedName>
        <fullName evidence="4">ABC transporter substrate-binding protein</fullName>
    </recommendedName>
</protein>
<dbReference type="Proteomes" id="UP000600247">
    <property type="component" value="Unassembled WGS sequence"/>
</dbReference>
<dbReference type="InterPro" id="IPR050490">
    <property type="entry name" value="Bact_solute-bd_prot1"/>
</dbReference>
<evidence type="ECO:0000313" key="2">
    <source>
        <dbReference type="EMBL" id="GGG90063.1"/>
    </source>
</evidence>
<accession>A0A917MBR6</accession>
<dbReference type="InterPro" id="IPR006059">
    <property type="entry name" value="SBP"/>
</dbReference>
<dbReference type="Gene3D" id="3.40.190.10">
    <property type="entry name" value="Periplasmic binding protein-like II"/>
    <property type="match status" value="1"/>
</dbReference>
<gene>
    <name evidence="2" type="ORF">GCM10010918_56170</name>
</gene>
<evidence type="ECO:0000256" key="1">
    <source>
        <dbReference type="SAM" id="SignalP"/>
    </source>
</evidence>
<comment type="caution">
    <text evidence="2">The sequence shown here is derived from an EMBL/GenBank/DDBJ whole genome shotgun (WGS) entry which is preliminary data.</text>
</comment>
<dbReference type="PROSITE" id="PS51257">
    <property type="entry name" value="PROKAR_LIPOPROTEIN"/>
    <property type="match status" value="1"/>
</dbReference>
<dbReference type="PANTHER" id="PTHR43649:SF12">
    <property type="entry name" value="DIACETYLCHITOBIOSE BINDING PROTEIN DASA"/>
    <property type="match status" value="1"/>
</dbReference>
<reference evidence="2 3" key="1">
    <citation type="journal article" date="2014" name="Int. J. Syst. Evol. Microbiol.">
        <title>Complete genome sequence of Corynebacterium casei LMG S-19264T (=DSM 44701T), isolated from a smear-ripened cheese.</title>
        <authorList>
            <consortium name="US DOE Joint Genome Institute (JGI-PGF)"/>
            <person name="Walter F."/>
            <person name="Albersmeier A."/>
            <person name="Kalinowski J."/>
            <person name="Ruckert C."/>
        </authorList>
    </citation>
    <scope>NUCLEOTIDE SEQUENCE [LARGE SCALE GENOMIC DNA]</scope>
    <source>
        <strain evidence="2 3">CGMCC 1.15286</strain>
    </source>
</reference>